<feature type="binding site" evidence="4">
    <location>
        <position position="180"/>
    </location>
    <ligand>
        <name>substrate</name>
    </ligand>
</feature>
<gene>
    <name evidence="6" type="ORF">K490DRAFT_73091</name>
</gene>
<evidence type="ECO:0000259" key="5">
    <source>
        <dbReference type="Pfam" id="PF01425"/>
    </source>
</evidence>
<dbReference type="PIRSF" id="PIRSF001221">
    <property type="entry name" value="Amidase_fungi"/>
    <property type="match status" value="1"/>
</dbReference>
<keyword evidence="7" id="KW-1185">Reference proteome</keyword>
<evidence type="ECO:0000313" key="6">
    <source>
        <dbReference type="EMBL" id="KAF2088103.1"/>
    </source>
</evidence>
<dbReference type="InterPro" id="IPR036928">
    <property type="entry name" value="AS_sf"/>
</dbReference>
<organism evidence="6 7">
    <name type="scientific">Saccharata proteae CBS 121410</name>
    <dbReference type="NCBI Taxonomy" id="1314787"/>
    <lineage>
        <taxon>Eukaryota</taxon>
        <taxon>Fungi</taxon>
        <taxon>Dikarya</taxon>
        <taxon>Ascomycota</taxon>
        <taxon>Pezizomycotina</taxon>
        <taxon>Dothideomycetes</taxon>
        <taxon>Dothideomycetes incertae sedis</taxon>
        <taxon>Botryosphaeriales</taxon>
        <taxon>Saccharataceae</taxon>
        <taxon>Saccharata</taxon>
    </lineage>
</organism>
<dbReference type="Proteomes" id="UP000799776">
    <property type="component" value="Unassembled WGS sequence"/>
</dbReference>
<protein>
    <submittedName>
        <fullName evidence="6">Acetamidase</fullName>
    </submittedName>
</protein>
<dbReference type="PANTHER" id="PTHR46072:SF2">
    <property type="entry name" value="AMIDASE (EUROFUNG)"/>
    <property type="match status" value="1"/>
</dbReference>
<evidence type="ECO:0000256" key="1">
    <source>
        <dbReference type="ARBA" id="ARBA00009199"/>
    </source>
</evidence>
<dbReference type="Pfam" id="PF01425">
    <property type="entry name" value="Amidase"/>
    <property type="match status" value="1"/>
</dbReference>
<dbReference type="InterPro" id="IPR023631">
    <property type="entry name" value="Amidase_dom"/>
</dbReference>
<dbReference type="PANTHER" id="PTHR46072">
    <property type="entry name" value="AMIDASE-RELATED-RELATED"/>
    <property type="match status" value="1"/>
</dbReference>
<reference evidence="6" key="1">
    <citation type="journal article" date="2020" name="Stud. Mycol.">
        <title>101 Dothideomycetes genomes: a test case for predicting lifestyles and emergence of pathogens.</title>
        <authorList>
            <person name="Haridas S."/>
            <person name="Albert R."/>
            <person name="Binder M."/>
            <person name="Bloem J."/>
            <person name="Labutti K."/>
            <person name="Salamov A."/>
            <person name="Andreopoulos B."/>
            <person name="Baker S."/>
            <person name="Barry K."/>
            <person name="Bills G."/>
            <person name="Bluhm B."/>
            <person name="Cannon C."/>
            <person name="Castanera R."/>
            <person name="Culley D."/>
            <person name="Daum C."/>
            <person name="Ezra D."/>
            <person name="Gonzalez J."/>
            <person name="Henrissat B."/>
            <person name="Kuo A."/>
            <person name="Liang C."/>
            <person name="Lipzen A."/>
            <person name="Lutzoni F."/>
            <person name="Magnuson J."/>
            <person name="Mondo S."/>
            <person name="Nolan M."/>
            <person name="Ohm R."/>
            <person name="Pangilinan J."/>
            <person name="Park H.-J."/>
            <person name="Ramirez L."/>
            <person name="Alfaro M."/>
            <person name="Sun H."/>
            <person name="Tritt A."/>
            <person name="Yoshinaga Y."/>
            <person name="Zwiers L.-H."/>
            <person name="Turgeon B."/>
            <person name="Goodwin S."/>
            <person name="Spatafora J."/>
            <person name="Crous P."/>
            <person name="Grigoriev I."/>
        </authorList>
    </citation>
    <scope>NUCLEOTIDE SEQUENCE</scope>
    <source>
        <strain evidence="6">CBS 121410</strain>
    </source>
</reference>
<dbReference type="SUPFAM" id="SSF75304">
    <property type="entry name" value="Amidase signature (AS) enzymes"/>
    <property type="match status" value="1"/>
</dbReference>
<sequence>MATPDPVWLQLSKKKRAIQQAALTPWASELSPEEAVITSIKDANELLAQISMRALTAASVAEAYIKSLTELCFEHALAQAHALDRYIAEHGKLLGPLHGLPVTLKDQFDVKGYDSTLGYVGRAFHPAAEDAVIVAILKGLGAVVIAKTNLPQSIMWCETENPLWGLTTNPKNPKFTPGGSTGGESALLHERGSIIGWGTDIGGSIRIPSHMMGLYGLKPSSGRLPYQGVSVSTEGQEHVPSVVGPMARSLATLHLVTKAVVDTEPWRQDPKVVPIPWREYEHKDVQSRPLVVGLLLDDGVVRIHPPIERVVKGVADKLLKGGHEVVPWHHDGHQECIDIMDQYYTADGGEDIRRDVMAGGEPFIPHVEALVNKGKPITVYDYWQLNKRKVAAQKQYLDKWNAVRSPSGEEVDVLLTPVMPHTAVTHSSCRWVGYTKVWNFLDYSAVVIPAGVVDKGMDPGVDRTYQPRNELDRWNWDLYDPESMDGMPVGVQIVGRRLEEEKVLGAAKVIERILQN</sequence>
<feature type="active site" description="Charge relay system" evidence="3">
    <location>
        <position position="180"/>
    </location>
</feature>
<evidence type="ECO:0000256" key="4">
    <source>
        <dbReference type="PIRSR" id="PIRSR001221-2"/>
    </source>
</evidence>
<evidence type="ECO:0000256" key="2">
    <source>
        <dbReference type="ARBA" id="ARBA00022801"/>
    </source>
</evidence>
<feature type="domain" description="Amidase" evidence="5">
    <location>
        <begin position="57"/>
        <end position="504"/>
    </location>
</feature>
<evidence type="ECO:0000256" key="3">
    <source>
        <dbReference type="PIRSR" id="PIRSR001221-1"/>
    </source>
</evidence>
<accession>A0A9P4HY97</accession>
<dbReference type="Gene3D" id="3.90.1300.10">
    <property type="entry name" value="Amidase signature (AS) domain"/>
    <property type="match status" value="1"/>
</dbReference>
<dbReference type="AlphaFoldDB" id="A0A9P4HY97"/>
<dbReference type="EMBL" id="ML978717">
    <property type="protein sequence ID" value="KAF2088103.1"/>
    <property type="molecule type" value="Genomic_DNA"/>
</dbReference>
<feature type="active site" description="Charge relay system" evidence="3">
    <location>
        <position position="105"/>
    </location>
</feature>
<keyword evidence="2" id="KW-0378">Hydrolase</keyword>
<dbReference type="OrthoDB" id="6428749at2759"/>
<feature type="binding site" evidence="4">
    <location>
        <position position="154"/>
    </location>
    <ligand>
        <name>substrate</name>
    </ligand>
</feature>
<proteinExistence type="inferred from homology"/>
<dbReference type="GO" id="GO:0016787">
    <property type="term" value="F:hydrolase activity"/>
    <property type="evidence" value="ECO:0007669"/>
    <property type="project" value="UniProtKB-KW"/>
</dbReference>
<feature type="active site" description="Acyl-ester intermediate" evidence="3">
    <location>
        <position position="204"/>
    </location>
</feature>
<comment type="caution">
    <text evidence="6">The sequence shown here is derived from an EMBL/GenBank/DDBJ whole genome shotgun (WGS) entry which is preliminary data.</text>
</comment>
<comment type="similarity">
    <text evidence="1">Belongs to the amidase family.</text>
</comment>
<evidence type="ECO:0000313" key="7">
    <source>
        <dbReference type="Proteomes" id="UP000799776"/>
    </source>
</evidence>
<feature type="binding site" evidence="4">
    <location>
        <begin position="201"/>
        <end position="204"/>
    </location>
    <ligand>
        <name>substrate</name>
    </ligand>
</feature>
<name>A0A9P4HY97_9PEZI</name>